<evidence type="ECO:0000313" key="2">
    <source>
        <dbReference type="Proteomes" id="UP001156694"/>
    </source>
</evidence>
<organism evidence="1 2">
    <name type="scientific">Amylibacter marinus</name>
    <dbReference type="NCBI Taxonomy" id="1475483"/>
    <lineage>
        <taxon>Bacteria</taxon>
        <taxon>Pseudomonadati</taxon>
        <taxon>Pseudomonadota</taxon>
        <taxon>Alphaproteobacteria</taxon>
        <taxon>Rhodobacterales</taxon>
        <taxon>Paracoccaceae</taxon>
        <taxon>Amylibacter</taxon>
    </lineage>
</organism>
<dbReference type="EMBL" id="BSNN01000002">
    <property type="protein sequence ID" value="GLQ34658.1"/>
    <property type="molecule type" value="Genomic_DNA"/>
</dbReference>
<sequence>MLVCAHISPMTLGYLKIAPMVFIATVSMAQADDRLDLLFDFMEEFSEQTQPMLEEFMDDLAPKLEQFQELISDWSLYEAPEVLPNGDIIIRRKSAPLGKEPSPKQKALEI</sequence>
<evidence type="ECO:0000313" key="1">
    <source>
        <dbReference type="EMBL" id="GLQ34658.1"/>
    </source>
</evidence>
<accession>A0ABQ5VT92</accession>
<comment type="caution">
    <text evidence="1">The sequence shown here is derived from an EMBL/GenBank/DDBJ whole genome shotgun (WGS) entry which is preliminary data.</text>
</comment>
<name>A0ABQ5VT92_9RHOB</name>
<proteinExistence type="predicted"/>
<reference evidence="2" key="1">
    <citation type="journal article" date="2019" name="Int. J. Syst. Evol. Microbiol.">
        <title>The Global Catalogue of Microorganisms (GCM) 10K type strain sequencing project: providing services to taxonomists for standard genome sequencing and annotation.</title>
        <authorList>
            <consortium name="The Broad Institute Genomics Platform"/>
            <consortium name="The Broad Institute Genome Sequencing Center for Infectious Disease"/>
            <person name="Wu L."/>
            <person name="Ma J."/>
        </authorList>
    </citation>
    <scope>NUCLEOTIDE SEQUENCE [LARGE SCALE GENOMIC DNA]</scope>
    <source>
        <strain evidence="2">NBRC 110140</strain>
    </source>
</reference>
<gene>
    <name evidence="1" type="ORF">GCM10007939_09410</name>
</gene>
<keyword evidence="2" id="KW-1185">Reference proteome</keyword>
<dbReference type="Proteomes" id="UP001156694">
    <property type="component" value="Unassembled WGS sequence"/>
</dbReference>
<protein>
    <submittedName>
        <fullName evidence="1">Uncharacterized protein</fullName>
    </submittedName>
</protein>